<accession>A0A089WXK7</accession>
<keyword evidence="1" id="KW-1133">Transmembrane helix</keyword>
<dbReference type="OrthoDB" id="6694073at2"/>
<dbReference type="STRING" id="157783.LK03_19790"/>
<dbReference type="AlphaFoldDB" id="A0A089WXK7"/>
<dbReference type="KEGG" id="psw:LK03_19790"/>
<reference evidence="2 3" key="1">
    <citation type="submission" date="2014-09" db="EMBL/GenBank/DDBJ databases">
        <authorList>
            <person name="Chan K.-G."/>
        </authorList>
    </citation>
    <scope>NUCLEOTIDE SEQUENCE [LARGE SCALE GENOMIC DNA]</scope>
    <source>
        <strain evidence="2 3">ND07</strain>
    </source>
</reference>
<keyword evidence="1" id="KW-0472">Membrane</keyword>
<feature type="transmembrane region" description="Helical" evidence="1">
    <location>
        <begin position="90"/>
        <end position="113"/>
    </location>
</feature>
<feature type="transmembrane region" description="Helical" evidence="1">
    <location>
        <begin position="24"/>
        <end position="40"/>
    </location>
</feature>
<keyword evidence="3" id="KW-1185">Reference proteome</keyword>
<dbReference type="Proteomes" id="UP000029493">
    <property type="component" value="Chromosome"/>
</dbReference>
<protein>
    <submittedName>
        <fullName evidence="2">Uncharacterized protein</fullName>
    </submittedName>
</protein>
<dbReference type="RefSeq" id="WP_038414151.1">
    <property type="nucleotide sequence ID" value="NZ_CP009455.1"/>
</dbReference>
<evidence type="ECO:0000256" key="1">
    <source>
        <dbReference type="SAM" id="Phobius"/>
    </source>
</evidence>
<sequence>MSGPSLLQTCCNVIQAGLGIDPEVLFGALLGSLLVSLARGRMKVWLMLGADDRLSLRKSSLLVVLSAGVGCLFEPLILTLAPLLSSGMAAFSAAVVVIPISLKIMVWLDGLDLRDLLQRLRRRG</sequence>
<evidence type="ECO:0000313" key="2">
    <source>
        <dbReference type="EMBL" id="AIR91372.1"/>
    </source>
</evidence>
<dbReference type="EMBL" id="CP009455">
    <property type="protein sequence ID" value="AIR91372.1"/>
    <property type="molecule type" value="Genomic_DNA"/>
</dbReference>
<organism evidence="2 3">
    <name type="scientific">Pseudomonas cremoricolorata</name>
    <dbReference type="NCBI Taxonomy" id="157783"/>
    <lineage>
        <taxon>Bacteria</taxon>
        <taxon>Pseudomonadati</taxon>
        <taxon>Pseudomonadota</taxon>
        <taxon>Gammaproteobacteria</taxon>
        <taxon>Pseudomonadales</taxon>
        <taxon>Pseudomonadaceae</taxon>
        <taxon>Pseudomonas</taxon>
    </lineage>
</organism>
<name>A0A089WXK7_9PSED</name>
<evidence type="ECO:0000313" key="3">
    <source>
        <dbReference type="Proteomes" id="UP000029493"/>
    </source>
</evidence>
<keyword evidence="1" id="KW-0812">Transmembrane</keyword>
<proteinExistence type="predicted"/>
<feature type="transmembrane region" description="Helical" evidence="1">
    <location>
        <begin position="61"/>
        <end position="84"/>
    </location>
</feature>
<gene>
    <name evidence="2" type="ORF">LK03_19790</name>
</gene>